<dbReference type="InterPro" id="IPR048834">
    <property type="entry name" value="SpaA_pre-album"/>
</dbReference>
<dbReference type="Pfam" id="PF20674">
    <property type="entry name" value="SpaA_3"/>
    <property type="match status" value="1"/>
</dbReference>
<dbReference type="InterPro" id="IPR045826">
    <property type="entry name" value="SpaA_PFL_dom_2"/>
</dbReference>
<name>A0A1G6KDT7_9PSEU</name>
<dbReference type="SMART" id="SM00327">
    <property type="entry name" value="VWA"/>
    <property type="match status" value="1"/>
</dbReference>
<dbReference type="Proteomes" id="UP000199494">
    <property type="component" value="Unassembled WGS sequence"/>
</dbReference>
<reference evidence="1 2" key="1">
    <citation type="submission" date="2016-10" db="EMBL/GenBank/DDBJ databases">
        <authorList>
            <person name="de Groot N.N."/>
        </authorList>
    </citation>
    <scope>NUCLEOTIDE SEQUENCE [LARGE SCALE GENOMIC DNA]</scope>
    <source>
        <strain evidence="1 2">CGMCC 4.5506</strain>
    </source>
</reference>
<dbReference type="PROSITE" id="PS50234">
    <property type="entry name" value="VWFA"/>
    <property type="match status" value="1"/>
</dbReference>
<dbReference type="STRING" id="530584.SAMN05421630_1011133"/>
<sequence length="788" mass="80849">MAALPALGALLTGLVVHDVPASAAVPGASPATSVVTVKTGGDRTGGDTVGGLAGVRLGLFATETSDSPVDPGWGLCTSDADGDCNFVVPDTATGGANNRARFYVKQVSAPPGWYVNPELRTGRGSGSQSEATSYQFQTPALEGGQTYSSAGEFMYSHDYSSRTASDGIWQTSRDNPPLPGNCGLDVALVLDLSASVGSSLPRLKASADTFADSLVGTPSRMSLFSFSGTSPSVGTQNHPELTSVSTQAGADEVKSTYQDWELGAGTNWDQGLYQVAQAAETYEVVVVLTDGNPTRYGERPHGDGSNTHFIDVENGIFSANAVKAKGSRVLAVGVGSGVEGVSSLNLAAISGPVGYDGTNLAEADYFQTQSYDNAGQVLHELVLAQCEHAVSVVKEIVPEGNTGENVTGSRPAEAGWRFDASSTTPGVGGLPASQSTTDDGTGSVSFELGYQAGQNSFDLTIDENQQPGHTLVTQGAKNAVCTNLADDSPVPVTNSGGTGFTFDADVNAVVSCTVYNRPAQRAEVTVDKEWVIDGEHFAEGEQPEGFEADLTLTGPAGADPTAQPWGEPREGYTVGDPVTIAETTSVADPGCRIVSARVSEADGEPADADLPHQATVDSPMSGFRVTNTVICGGAQLTLEKKVDNRHGGTAGPRDWTLVADGPTPVSGVSGSTEVTEVAVEPGTYTLAERDGPGGYTTSGWTCERDGAPVGVEQDSVTLDRGDAVTCTIVNADKETVPPPGPGPDHGQASGPLASTGVPMVSTLAAGALLLVAGLVLSLVARRHFRDAG</sequence>
<dbReference type="Pfam" id="PF19403">
    <property type="entry name" value="SpaA_2"/>
    <property type="match status" value="1"/>
</dbReference>
<dbReference type="Pfam" id="PF00092">
    <property type="entry name" value="VWA"/>
    <property type="match status" value="1"/>
</dbReference>
<dbReference type="SUPFAM" id="SSF53300">
    <property type="entry name" value="vWA-like"/>
    <property type="match status" value="1"/>
</dbReference>
<dbReference type="EMBL" id="FMZE01000001">
    <property type="protein sequence ID" value="SDC28476.1"/>
    <property type="molecule type" value="Genomic_DNA"/>
</dbReference>
<dbReference type="CDD" id="cd00198">
    <property type="entry name" value="vWFA"/>
    <property type="match status" value="1"/>
</dbReference>
<keyword evidence="2" id="KW-1185">Reference proteome</keyword>
<protein>
    <submittedName>
        <fullName evidence="1">von Willebrand factor type A domain-containing protein</fullName>
    </submittedName>
</protein>
<organism evidence="1 2">
    <name type="scientific">Prauserella marina</name>
    <dbReference type="NCBI Taxonomy" id="530584"/>
    <lineage>
        <taxon>Bacteria</taxon>
        <taxon>Bacillati</taxon>
        <taxon>Actinomycetota</taxon>
        <taxon>Actinomycetes</taxon>
        <taxon>Pseudonocardiales</taxon>
        <taxon>Pseudonocardiaceae</taxon>
        <taxon>Prauserella</taxon>
    </lineage>
</organism>
<dbReference type="Gene3D" id="3.40.50.410">
    <property type="entry name" value="von Willebrand factor, type A domain"/>
    <property type="match status" value="1"/>
</dbReference>
<accession>A0A1G6KDT7</accession>
<dbReference type="InterPro" id="IPR036465">
    <property type="entry name" value="vWFA_dom_sf"/>
</dbReference>
<evidence type="ECO:0000313" key="1">
    <source>
        <dbReference type="EMBL" id="SDC28476.1"/>
    </source>
</evidence>
<evidence type="ECO:0000313" key="2">
    <source>
        <dbReference type="Proteomes" id="UP000199494"/>
    </source>
</evidence>
<proteinExistence type="predicted"/>
<dbReference type="RefSeq" id="WP_211323431.1">
    <property type="nucleotide sequence ID" value="NZ_CP016353.1"/>
</dbReference>
<gene>
    <name evidence="1" type="ORF">SAMN05421630_1011133</name>
</gene>
<dbReference type="AlphaFoldDB" id="A0A1G6KDT7"/>
<dbReference type="InterPro" id="IPR002035">
    <property type="entry name" value="VWF_A"/>
</dbReference>